<dbReference type="EMBL" id="FO082046">
    <property type="protein sequence ID" value="CCE86879.1"/>
    <property type="molecule type" value="Genomic_DNA"/>
</dbReference>
<evidence type="ECO:0000256" key="9">
    <source>
        <dbReference type="ARBA" id="ARBA00022989"/>
    </source>
</evidence>
<feature type="transmembrane region" description="Helical" evidence="13">
    <location>
        <begin position="513"/>
        <end position="531"/>
    </location>
</feature>
<evidence type="ECO:0000256" key="5">
    <source>
        <dbReference type="ARBA" id="ARBA00022502"/>
    </source>
</evidence>
<dbReference type="InterPro" id="IPR007070">
    <property type="entry name" value="GPI_EtnP_transferase_1"/>
</dbReference>
<evidence type="ECO:0000256" key="6">
    <source>
        <dbReference type="ARBA" id="ARBA00022679"/>
    </source>
</evidence>
<dbReference type="PANTHER" id="PTHR12250:SF0">
    <property type="entry name" value="GPI ETHANOLAMINE PHOSPHATE TRANSFERASE 1"/>
    <property type="match status" value="1"/>
</dbReference>
<evidence type="ECO:0000256" key="14">
    <source>
        <dbReference type="SAM" id="MobiDB-lite"/>
    </source>
</evidence>
<reference evidence="17 18" key="1">
    <citation type="journal article" date="2012" name="G3 (Bethesda)">
        <title>Pichia sorbitophila, an interspecies yeast hybrid reveals early steps of genome resolution following polyploidization.</title>
        <authorList>
            <person name="Leh Louis V."/>
            <person name="Despons L."/>
            <person name="Friedrich A."/>
            <person name="Martin T."/>
            <person name="Durrens P."/>
            <person name="Casaregola S."/>
            <person name="Neuveglise C."/>
            <person name="Fairhead C."/>
            <person name="Marck C."/>
            <person name="Cruz J.A."/>
            <person name="Straub M.L."/>
            <person name="Kugler V."/>
            <person name="Sacerdot C."/>
            <person name="Uzunov Z."/>
            <person name="Thierry A."/>
            <person name="Weiss S."/>
            <person name="Bleykasten C."/>
            <person name="De Montigny J."/>
            <person name="Jacques N."/>
            <person name="Jung P."/>
            <person name="Lemaire M."/>
            <person name="Mallet S."/>
            <person name="Morel G."/>
            <person name="Richard G.F."/>
            <person name="Sarkar A."/>
            <person name="Savel G."/>
            <person name="Schacherer J."/>
            <person name="Seret M.L."/>
            <person name="Talla E."/>
            <person name="Samson G."/>
            <person name="Jubin C."/>
            <person name="Poulain J."/>
            <person name="Vacherie B."/>
            <person name="Barbe V."/>
            <person name="Pelletier E."/>
            <person name="Sherman D.J."/>
            <person name="Westhof E."/>
            <person name="Weissenbach J."/>
            <person name="Baret P.V."/>
            <person name="Wincker P."/>
            <person name="Gaillardin C."/>
            <person name="Dujon B."/>
            <person name="Souciet J.L."/>
        </authorList>
    </citation>
    <scope>NUCLEOTIDE SEQUENCE [LARGE SCALE GENOMIC DNA]</scope>
    <source>
        <strain evidence="18">ATCC MYA-4447 / BCRC 22081 / CBS 7064 / NBRC 10061 / NRRL Y-12695</strain>
    </source>
</reference>
<feature type="domain" description="GPI ethanolamine phosphate transferase 1 C-terminal" evidence="16">
    <location>
        <begin position="463"/>
        <end position="911"/>
    </location>
</feature>
<evidence type="ECO:0000256" key="4">
    <source>
        <dbReference type="ARBA" id="ARBA00020831"/>
    </source>
</evidence>
<dbReference type="GO" id="GO:0071555">
    <property type="term" value="P:cell wall organization"/>
    <property type="evidence" value="ECO:0007669"/>
    <property type="project" value="UniProtKB-KW"/>
</dbReference>
<evidence type="ECO:0000256" key="8">
    <source>
        <dbReference type="ARBA" id="ARBA00022824"/>
    </source>
</evidence>
<feature type="transmembrane region" description="Helical" evidence="13">
    <location>
        <begin position="715"/>
        <end position="732"/>
    </location>
</feature>
<proteinExistence type="inferred from homology"/>
<feature type="transmembrane region" description="Helical" evidence="13">
    <location>
        <begin position="649"/>
        <end position="670"/>
    </location>
</feature>
<evidence type="ECO:0000256" key="3">
    <source>
        <dbReference type="ARBA" id="ARBA00008400"/>
    </source>
</evidence>
<keyword evidence="6 13" id="KW-0808">Transferase</keyword>
<dbReference type="AlphaFoldDB" id="G8Y226"/>
<protein>
    <recommendedName>
        <fullName evidence="4 13">GPI ethanolamine phosphate transferase 1</fullName>
        <ecNumber evidence="13">2.-.-.-</ecNumber>
    </recommendedName>
</protein>
<dbReference type="InterPro" id="IPR000917">
    <property type="entry name" value="Sulfatase_N"/>
</dbReference>
<dbReference type="OMA" id="QSYFHRE"/>
<dbReference type="HOGENOM" id="CLU_007676_0_0_1"/>
<feature type="compositionally biased region" description="Polar residues" evidence="14">
    <location>
        <begin position="962"/>
        <end position="984"/>
    </location>
</feature>
<comment type="similarity">
    <text evidence="3 13">Belongs to the PIGG/PIGN/PIGO family. PIGN subfamily.</text>
</comment>
<feature type="transmembrane region" description="Helical" evidence="13">
    <location>
        <begin position="479"/>
        <end position="501"/>
    </location>
</feature>
<evidence type="ECO:0000256" key="10">
    <source>
        <dbReference type="ARBA" id="ARBA00023136"/>
    </source>
</evidence>
<dbReference type="InParanoid" id="G8Y226"/>
<evidence type="ECO:0000259" key="16">
    <source>
        <dbReference type="Pfam" id="PF04987"/>
    </source>
</evidence>
<dbReference type="InterPro" id="IPR017852">
    <property type="entry name" value="GPI_EtnP_transferase_1_C"/>
</dbReference>
<feature type="transmembrane region" description="Helical" evidence="13">
    <location>
        <begin position="919"/>
        <end position="943"/>
    </location>
</feature>
<keyword evidence="8 13" id="KW-0256">Endoplasmic reticulum</keyword>
<feature type="transmembrane region" description="Helical" evidence="13">
    <location>
        <begin position="806"/>
        <end position="832"/>
    </location>
</feature>
<dbReference type="UniPathway" id="UPA00196"/>
<keyword evidence="9 13" id="KW-1133">Transmembrane helix</keyword>
<feature type="domain" description="Sulfatase N-terminal" evidence="15">
    <location>
        <begin position="232"/>
        <end position="302"/>
    </location>
</feature>
<dbReference type="eggNOG" id="KOG2124">
    <property type="taxonomic scope" value="Eukaryota"/>
</dbReference>
<feature type="transmembrane region" description="Helical" evidence="13">
    <location>
        <begin position="852"/>
        <end position="875"/>
    </location>
</feature>
<feature type="transmembrane region" description="Helical" evidence="13">
    <location>
        <begin position="598"/>
        <end position="613"/>
    </location>
</feature>
<feature type="transmembrane region" description="Helical" evidence="13">
    <location>
        <begin position="575"/>
        <end position="592"/>
    </location>
</feature>
<comment type="subcellular location">
    <subcellularLocation>
        <location evidence="1 13">Endoplasmic reticulum membrane</location>
        <topology evidence="1 13">Multi-pass membrane protein</topology>
    </subcellularLocation>
</comment>
<feature type="transmembrane region" description="Helical" evidence="13">
    <location>
        <begin position="7"/>
        <end position="29"/>
    </location>
</feature>
<evidence type="ECO:0000256" key="2">
    <source>
        <dbReference type="ARBA" id="ARBA00004687"/>
    </source>
</evidence>
<evidence type="ECO:0000256" key="13">
    <source>
        <dbReference type="RuleBase" id="RU367138"/>
    </source>
</evidence>
<dbReference type="GO" id="GO:0005789">
    <property type="term" value="C:endoplasmic reticulum membrane"/>
    <property type="evidence" value="ECO:0007669"/>
    <property type="project" value="UniProtKB-SubCell"/>
</dbReference>
<keyword evidence="11" id="KW-0325">Glycoprotein</keyword>
<accession>G8Y226</accession>
<keyword evidence="12" id="KW-0961">Cell wall biogenesis/degradation</keyword>
<evidence type="ECO:0000256" key="7">
    <source>
        <dbReference type="ARBA" id="ARBA00022692"/>
    </source>
</evidence>
<comment type="function">
    <text evidence="13">Ethanolamine phosphate transferase involved in glycosylphosphatidylinositol-anchor biosynthesis. Transfers ethanolamine phosphate to the first alpha-1,4-linked mannose of the glycosylphosphatidylinositol precursor of GPI-anchor.</text>
</comment>
<name>G8Y226_PICSO</name>
<gene>
    <name evidence="17" type="primary">Piso0_005396</name>
    <name evidence="17" type="ORF">GNLVRS01_PISO0N14225g</name>
</gene>
<dbReference type="GO" id="GO:0006506">
    <property type="term" value="P:GPI anchor biosynthetic process"/>
    <property type="evidence" value="ECO:0007669"/>
    <property type="project" value="UniProtKB-UniPathway"/>
</dbReference>
<evidence type="ECO:0000256" key="12">
    <source>
        <dbReference type="ARBA" id="ARBA00023316"/>
    </source>
</evidence>
<keyword evidence="5 13" id="KW-0337">GPI-anchor biosynthesis</keyword>
<dbReference type="STRING" id="559304.G8Y226"/>
<dbReference type="InterPro" id="IPR017850">
    <property type="entry name" value="Alkaline_phosphatase_core_sf"/>
</dbReference>
<dbReference type="Gene3D" id="3.40.720.10">
    <property type="entry name" value="Alkaline Phosphatase, subunit A"/>
    <property type="match status" value="1"/>
</dbReference>
<keyword evidence="7 13" id="KW-0812">Transmembrane</keyword>
<feature type="transmembrane region" description="Helical" evidence="13">
    <location>
        <begin position="744"/>
        <end position="760"/>
    </location>
</feature>
<dbReference type="FunCoup" id="G8Y226">
    <property type="interactions" value="801"/>
</dbReference>
<dbReference type="FunFam" id="3.40.720.10:FF:000015">
    <property type="entry name" value="GPI ethanolamine phosphate transferase 1"/>
    <property type="match status" value="1"/>
</dbReference>
<organism evidence="17 18">
    <name type="scientific">Pichia sorbitophila (strain ATCC MYA-4447 / BCRC 22081 / CBS 7064 / NBRC 10061 / NRRL Y-12695)</name>
    <name type="common">Hybrid yeast</name>
    <dbReference type="NCBI Taxonomy" id="559304"/>
    <lineage>
        <taxon>Eukaryota</taxon>
        <taxon>Fungi</taxon>
        <taxon>Dikarya</taxon>
        <taxon>Ascomycota</taxon>
        <taxon>Saccharomycotina</taxon>
        <taxon>Pichiomycetes</taxon>
        <taxon>Debaryomycetaceae</taxon>
        <taxon>Millerozyma</taxon>
    </lineage>
</organism>
<dbReference type="InterPro" id="IPR037671">
    <property type="entry name" value="PIGN_N"/>
</dbReference>
<evidence type="ECO:0000313" key="18">
    <source>
        <dbReference type="Proteomes" id="UP000005222"/>
    </source>
</evidence>
<sequence length="999" mass="112903">MNRNRYFLLVLGVLFHVFYLWSIFDIYFVSPLVHGMKPYKSTDVAPAKRLFLIVGDGLRADTAFQRVVHPKTGETKYLMPFIRSIVNEKGSWGISNTRMPTESRPGHVAMIAGFYEDVSAVTKGWKENPVDFDSFLNQAKHTYSFGSPDILPMFAYGKSVEPGKVDMFMYGHEFEDFTQSSIELDAFVFNKLDALFKNSTVNETLHQEIHQDGNAFFLHLLGPDTAGHSYRPYSAEYYDNVEYIDKQVSKLVKQVNAFFGDEDTAFVFTADHGMSGFGSHGDGHPNNTRTPLVAWGPGINQPALLSELENESLQREIQDPVKSGFEKDYFDTWDFDHLQRNDVNQADIASLMSYLIGANYPANAVGKVPIKFLNASSLTKVKALYSNALMIVEQYIVKEQEIRDVQIKYKPFPFFDVKPISAYEREIEQLISKIAETDDENDARLLEEQATIVTDELIEAALKGLNYLQTYNWSLLRSIVVLGFLGWILYSFIIFLKLFIIPEHLLEAPKDSLFLKASAVGSFSLFVALFVYQRSPLNYYIYTIFPHYFWYSIIDDFSNLKLGIDRFLLGVSNTLRFFILIVFVGVYEGIVYGFFERYFFSIISFLIGTYPFFVQPAKSSTLQKLAWLGSCVVMSVFTDLDPIKTESLFQINLGAFLALLLAAVSSRFIFKRGINSYNRALGVAQVLVSVLTLYATNVSVSSLQARKGLPLYSQIIGWVCLVLSLLVIPSLYTINPSSDYQHRLFVIFLTFIPTFIILTISYELLFYVGFSLILLQWLILEQGFSANSGKPQDTSALKDKDIPKGYWLQVIRVAIIGFFFMQLAFFGTGNIASISSFSLDSVYRLIPIFDPFPMGALLMVKLIIPYILLSSCLGIMNLQLGIKKFTISTLIISTSDYLSLNFFFLVRTEGSWLDIGIGISNYCLAILSSLFMLILEIVSSVLLRGVQLLSMVSYDNVTDSPETRKNGTLQNGNISTNVSESPISSRVKRRTRASKLSSS</sequence>
<feature type="region of interest" description="Disordered" evidence="14">
    <location>
        <begin position="962"/>
        <end position="999"/>
    </location>
</feature>
<feature type="transmembrane region" description="Helical" evidence="13">
    <location>
        <begin position="887"/>
        <end position="907"/>
    </location>
</feature>
<dbReference type="GO" id="GO:0051377">
    <property type="term" value="F:mannose-ethanolamine phosphotransferase activity"/>
    <property type="evidence" value="ECO:0007669"/>
    <property type="project" value="UniProtKB-UniRule"/>
</dbReference>
<evidence type="ECO:0000256" key="11">
    <source>
        <dbReference type="ARBA" id="ARBA00023180"/>
    </source>
</evidence>
<feature type="transmembrane region" description="Helical" evidence="13">
    <location>
        <begin position="537"/>
        <end position="554"/>
    </location>
</feature>
<evidence type="ECO:0000313" key="17">
    <source>
        <dbReference type="EMBL" id="CCE86879.1"/>
    </source>
</evidence>
<dbReference type="Pfam" id="PF00884">
    <property type="entry name" value="Sulfatase"/>
    <property type="match status" value="1"/>
</dbReference>
<dbReference type="Proteomes" id="UP000005222">
    <property type="component" value="Chromosome N"/>
</dbReference>
<comment type="pathway">
    <text evidence="2 13">Glycolipid biosynthesis; glycosylphosphatidylinositol-anchor biosynthesis.</text>
</comment>
<feature type="transmembrane region" description="Helical" evidence="13">
    <location>
        <begin position="677"/>
        <end position="695"/>
    </location>
</feature>
<dbReference type="EC" id="2.-.-.-" evidence="13"/>
<keyword evidence="10 13" id="KW-0472">Membrane</keyword>
<dbReference type="CDD" id="cd16020">
    <property type="entry name" value="GPI_EPT_1"/>
    <property type="match status" value="1"/>
</dbReference>
<dbReference type="PANTHER" id="PTHR12250">
    <property type="entry name" value="PHOSPHATIDYLINOSITOL GLYCAN, CLASS N"/>
    <property type="match status" value="1"/>
</dbReference>
<keyword evidence="18" id="KW-1185">Reference proteome</keyword>
<dbReference type="Pfam" id="PF04987">
    <property type="entry name" value="PigN"/>
    <property type="match status" value="1"/>
</dbReference>
<dbReference type="OrthoDB" id="2748310at2759"/>
<evidence type="ECO:0000256" key="1">
    <source>
        <dbReference type="ARBA" id="ARBA00004477"/>
    </source>
</evidence>
<dbReference type="SUPFAM" id="SSF53649">
    <property type="entry name" value="Alkaline phosphatase-like"/>
    <property type="match status" value="1"/>
</dbReference>
<evidence type="ECO:0000259" key="15">
    <source>
        <dbReference type="Pfam" id="PF00884"/>
    </source>
</evidence>